<evidence type="ECO:0000256" key="2">
    <source>
        <dbReference type="PROSITE-ProRule" id="PRU00335"/>
    </source>
</evidence>
<dbReference type="SUPFAM" id="SSF46689">
    <property type="entry name" value="Homeodomain-like"/>
    <property type="match status" value="1"/>
</dbReference>
<keyword evidence="1 2" id="KW-0238">DNA-binding</keyword>
<feature type="domain" description="HTH tetR-type" evidence="3">
    <location>
        <begin position="8"/>
        <end position="68"/>
    </location>
</feature>
<accession>A0A848IXY9</accession>
<dbReference type="Gene3D" id="1.10.357.10">
    <property type="entry name" value="Tetracycline Repressor, domain 2"/>
    <property type="match status" value="1"/>
</dbReference>
<keyword evidence="5" id="KW-1185">Reference proteome</keyword>
<protein>
    <submittedName>
        <fullName evidence="4">TetR/AcrR family transcriptional regulator</fullName>
    </submittedName>
</protein>
<evidence type="ECO:0000259" key="3">
    <source>
        <dbReference type="PROSITE" id="PS50977"/>
    </source>
</evidence>
<evidence type="ECO:0000256" key="1">
    <source>
        <dbReference type="ARBA" id="ARBA00023125"/>
    </source>
</evidence>
<sequence length="194" mass="22503">MGRKSISSDRRKEILEAYKLVIRNEGIEGASIGKLAKFLSMPPSLIMHYFSSKDELIKCVASEIISDTYDTLIEQIEVLPKTDQIERIVNFLFGIELQKHFDLFYYRLVNYLALSSEDISNEILLKFNHLVHRISEYIQMSNGSVHLIELNEMSSSLLSSSFGFMEIEMLKNDQSSFFKNSRVIKDYWIKALKN</sequence>
<dbReference type="InterPro" id="IPR009057">
    <property type="entry name" value="Homeodomain-like_sf"/>
</dbReference>
<dbReference type="PROSITE" id="PS50977">
    <property type="entry name" value="HTH_TETR_2"/>
    <property type="match status" value="1"/>
</dbReference>
<name>A0A848IXY9_9BACT</name>
<comment type="caution">
    <text evidence="4">The sequence shown here is derived from an EMBL/GenBank/DDBJ whole genome shotgun (WGS) entry which is preliminary data.</text>
</comment>
<reference evidence="4 5" key="1">
    <citation type="submission" date="2020-04" db="EMBL/GenBank/DDBJ databases">
        <title>Flammeovirgaceae bacterium KN852 isolated from deep sea.</title>
        <authorList>
            <person name="Zhang D.-C."/>
        </authorList>
    </citation>
    <scope>NUCLEOTIDE SEQUENCE [LARGE SCALE GENOMIC DNA]</scope>
    <source>
        <strain evidence="4 5">KN852</strain>
    </source>
</reference>
<feature type="DNA-binding region" description="H-T-H motif" evidence="2">
    <location>
        <begin position="31"/>
        <end position="50"/>
    </location>
</feature>
<dbReference type="GO" id="GO:0003677">
    <property type="term" value="F:DNA binding"/>
    <property type="evidence" value="ECO:0007669"/>
    <property type="project" value="UniProtKB-UniRule"/>
</dbReference>
<gene>
    <name evidence="4" type="ORF">HH304_07245</name>
</gene>
<dbReference type="InterPro" id="IPR001647">
    <property type="entry name" value="HTH_TetR"/>
</dbReference>
<proteinExistence type="predicted"/>
<dbReference type="AlphaFoldDB" id="A0A848IXY9"/>
<dbReference type="EMBL" id="JABBNU010000004">
    <property type="protein sequence ID" value="NMM48191.1"/>
    <property type="molecule type" value="Genomic_DNA"/>
</dbReference>
<evidence type="ECO:0000313" key="4">
    <source>
        <dbReference type="EMBL" id="NMM48191.1"/>
    </source>
</evidence>
<evidence type="ECO:0000313" key="5">
    <source>
        <dbReference type="Proteomes" id="UP000559010"/>
    </source>
</evidence>
<dbReference type="Proteomes" id="UP000559010">
    <property type="component" value="Unassembled WGS sequence"/>
</dbReference>
<dbReference type="RefSeq" id="WP_169679622.1">
    <property type="nucleotide sequence ID" value="NZ_JABBNU010000004.1"/>
</dbReference>
<organism evidence="4 5">
    <name type="scientific">Marinigracilibium pacificum</name>
    <dbReference type="NCBI Taxonomy" id="2729599"/>
    <lineage>
        <taxon>Bacteria</taxon>
        <taxon>Pseudomonadati</taxon>
        <taxon>Bacteroidota</taxon>
        <taxon>Cytophagia</taxon>
        <taxon>Cytophagales</taxon>
        <taxon>Flammeovirgaceae</taxon>
        <taxon>Marinigracilibium</taxon>
    </lineage>
</organism>